<organism evidence="7 8">
    <name type="scientific">Neiella holothuriorum</name>
    <dbReference type="NCBI Taxonomy" id="2870530"/>
    <lineage>
        <taxon>Bacteria</taxon>
        <taxon>Pseudomonadati</taxon>
        <taxon>Pseudomonadota</taxon>
        <taxon>Gammaproteobacteria</taxon>
        <taxon>Alteromonadales</taxon>
        <taxon>Echinimonadaceae</taxon>
        <taxon>Neiella</taxon>
    </lineage>
</organism>
<dbReference type="Pfam" id="PF02518">
    <property type="entry name" value="HATPase_c"/>
    <property type="match status" value="1"/>
</dbReference>
<dbReference type="Gene3D" id="1.10.287.130">
    <property type="match status" value="1"/>
</dbReference>
<accession>A0ABS7EEP3</accession>
<name>A0ABS7EEP3_9GAMM</name>
<evidence type="ECO:0000256" key="1">
    <source>
        <dbReference type="ARBA" id="ARBA00000085"/>
    </source>
</evidence>
<dbReference type="InterPro" id="IPR000014">
    <property type="entry name" value="PAS"/>
</dbReference>
<feature type="region of interest" description="Disordered" evidence="4">
    <location>
        <begin position="1"/>
        <end position="23"/>
    </location>
</feature>
<evidence type="ECO:0000256" key="3">
    <source>
        <dbReference type="ARBA" id="ARBA00022553"/>
    </source>
</evidence>
<keyword evidence="8" id="KW-1185">Reference proteome</keyword>
<dbReference type="SUPFAM" id="SSF47384">
    <property type="entry name" value="Homodimeric domain of signal transducing histidine kinase"/>
    <property type="match status" value="1"/>
</dbReference>
<comment type="caution">
    <text evidence="7">The sequence shown here is derived from an EMBL/GenBank/DDBJ whole genome shotgun (WGS) entry which is preliminary data.</text>
</comment>
<dbReference type="InterPro" id="IPR003661">
    <property type="entry name" value="HisK_dim/P_dom"/>
</dbReference>
<dbReference type="CDD" id="cd00075">
    <property type="entry name" value="HATPase"/>
    <property type="match status" value="1"/>
</dbReference>
<dbReference type="InterPro" id="IPR003594">
    <property type="entry name" value="HATPase_dom"/>
</dbReference>
<dbReference type="SMART" id="SM00387">
    <property type="entry name" value="HATPase_c"/>
    <property type="match status" value="1"/>
</dbReference>
<dbReference type="CDD" id="cd00130">
    <property type="entry name" value="PAS"/>
    <property type="match status" value="1"/>
</dbReference>
<keyword evidence="7" id="KW-0547">Nucleotide-binding</keyword>
<dbReference type="Pfam" id="PF13188">
    <property type="entry name" value="PAS_8"/>
    <property type="match status" value="1"/>
</dbReference>
<dbReference type="SMART" id="SM00091">
    <property type="entry name" value="PAS"/>
    <property type="match status" value="1"/>
</dbReference>
<dbReference type="Gene3D" id="3.30.565.10">
    <property type="entry name" value="Histidine kinase-like ATPase, C-terminal domain"/>
    <property type="match status" value="1"/>
</dbReference>
<evidence type="ECO:0000256" key="2">
    <source>
        <dbReference type="ARBA" id="ARBA00012438"/>
    </source>
</evidence>
<dbReference type="Proteomes" id="UP001166251">
    <property type="component" value="Unassembled WGS sequence"/>
</dbReference>
<dbReference type="Pfam" id="PF00512">
    <property type="entry name" value="HisKA"/>
    <property type="match status" value="1"/>
</dbReference>
<dbReference type="PANTHER" id="PTHR43065">
    <property type="entry name" value="SENSOR HISTIDINE KINASE"/>
    <property type="match status" value="1"/>
</dbReference>
<gene>
    <name evidence="7" type="ORF">K0504_07160</name>
</gene>
<comment type="catalytic activity">
    <reaction evidence="1">
        <text>ATP + protein L-histidine = ADP + protein N-phospho-L-histidine.</text>
        <dbReference type="EC" id="2.7.13.3"/>
    </reaction>
</comment>
<sequence>MQSINPSASSTGLPTDAPSSMASSILSGDRTEMLAHLVDELPSGIVVLDEKGIVTDANRAAIDMLGEPLHGILWRNIIERSFQPREDDGHEISLKDGRRIKFVTRAIQGGTGQLIVLTDLTETRRLQERVAHMQRLSSLGKMVASLAHQVRTPLAAATLYAANLGNESLNPTARHKFQGKLLDRLKDLENQVNDMLLFARSGEGVAAGELSCQQLLNSIESSVEVMVQQHKATLQVNLPDPDQMITGNANALSSAMSNLIHNALQAKAKRIQINADCDAEGMLQIVVSDDGSGIPEALMTKIQQPFFTTRSQGTGLGLAVVQAVVQAHQGKLTIRSKPDLGTQVCIEIPVLACQRSAAAVGE</sequence>
<dbReference type="PRINTS" id="PR00344">
    <property type="entry name" value="BCTRLSENSOR"/>
</dbReference>
<evidence type="ECO:0000259" key="5">
    <source>
        <dbReference type="PROSITE" id="PS50109"/>
    </source>
</evidence>
<dbReference type="SUPFAM" id="SSF55874">
    <property type="entry name" value="ATPase domain of HSP90 chaperone/DNA topoisomerase II/histidine kinase"/>
    <property type="match status" value="1"/>
</dbReference>
<dbReference type="SUPFAM" id="SSF55785">
    <property type="entry name" value="PYP-like sensor domain (PAS domain)"/>
    <property type="match status" value="1"/>
</dbReference>
<feature type="domain" description="Histidine kinase" evidence="5">
    <location>
        <begin position="145"/>
        <end position="352"/>
    </location>
</feature>
<dbReference type="InterPro" id="IPR005467">
    <property type="entry name" value="His_kinase_dom"/>
</dbReference>
<dbReference type="InterPro" id="IPR036097">
    <property type="entry name" value="HisK_dim/P_sf"/>
</dbReference>
<protein>
    <recommendedName>
        <fullName evidence="2">histidine kinase</fullName>
        <ecNumber evidence="2">2.7.13.3</ecNumber>
    </recommendedName>
</protein>
<dbReference type="EMBL" id="JAHZSS010000006">
    <property type="protein sequence ID" value="MBW8190809.1"/>
    <property type="molecule type" value="Genomic_DNA"/>
</dbReference>
<dbReference type="SMART" id="SM00388">
    <property type="entry name" value="HisKA"/>
    <property type="match status" value="1"/>
</dbReference>
<proteinExistence type="predicted"/>
<dbReference type="PANTHER" id="PTHR43065:SF29">
    <property type="entry name" value="SENSOR PROTEIN KINASE FLES"/>
    <property type="match status" value="1"/>
</dbReference>
<dbReference type="EC" id="2.7.13.3" evidence="2"/>
<reference evidence="7" key="1">
    <citation type="submission" date="2021-07" db="EMBL/GenBank/DDBJ databases">
        <title>Neiella marina sp. nov., isolated from the intestinal content of sea cucumber Apostichopus japonicus.</title>
        <authorList>
            <person name="Bai X."/>
        </authorList>
    </citation>
    <scope>NUCLEOTIDE SEQUENCE</scope>
    <source>
        <strain evidence="7">126</strain>
    </source>
</reference>
<evidence type="ECO:0000259" key="6">
    <source>
        <dbReference type="PROSITE" id="PS50112"/>
    </source>
</evidence>
<dbReference type="InterPro" id="IPR035965">
    <property type="entry name" value="PAS-like_dom_sf"/>
</dbReference>
<dbReference type="GO" id="GO:0005524">
    <property type="term" value="F:ATP binding"/>
    <property type="evidence" value="ECO:0007669"/>
    <property type="project" value="UniProtKB-KW"/>
</dbReference>
<evidence type="ECO:0000313" key="7">
    <source>
        <dbReference type="EMBL" id="MBW8190809.1"/>
    </source>
</evidence>
<dbReference type="InterPro" id="IPR004358">
    <property type="entry name" value="Sig_transdc_His_kin-like_C"/>
</dbReference>
<evidence type="ECO:0000256" key="4">
    <source>
        <dbReference type="SAM" id="MobiDB-lite"/>
    </source>
</evidence>
<keyword evidence="7" id="KW-0067">ATP-binding</keyword>
<dbReference type="Gene3D" id="3.30.450.20">
    <property type="entry name" value="PAS domain"/>
    <property type="match status" value="1"/>
</dbReference>
<keyword evidence="3" id="KW-0597">Phosphoprotein</keyword>
<dbReference type="CDD" id="cd00082">
    <property type="entry name" value="HisKA"/>
    <property type="match status" value="1"/>
</dbReference>
<dbReference type="PROSITE" id="PS50112">
    <property type="entry name" value="PAS"/>
    <property type="match status" value="1"/>
</dbReference>
<evidence type="ECO:0000313" key="8">
    <source>
        <dbReference type="Proteomes" id="UP001166251"/>
    </source>
</evidence>
<dbReference type="InterPro" id="IPR036890">
    <property type="entry name" value="HATPase_C_sf"/>
</dbReference>
<feature type="domain" description="PAS" evidence="6">
    <location>
        <begin position="30"/>
        <end position="86"/>
    </location>
</feature>
<dbReference type="PROSITE" id="PS50109">
    <property type="entry name" value="HIS_KIN"/>
    <property type="match status" value="1"/>
</dbReference>